<feature type="domain" description="EF-hand" evidence="2">
    <location>
        <begin position="71"/>
        <end position="106"/>
    </location>
</feature>
<feature type="chain" id="PRO_5003067437" description="EF-hand domain-containing protein" evidence="1">
    <location>
        <begin position="34"/>
        <end position="106"/>
    </location>
</feature>
<dbReference type="InterPro" id="IPR011992">
    <property type="entry name" value="EF-hand-dom_pair"/>
</dbReference>
<dbReference type="GO" id="GO:0005509">
    <property type="term" value="F:calcium ion binding"/>
    <property type="evidence" value="ECO:0007669"/>
    <property type="project" value="InterPro"/>
</dbReference>
<sequence>MASLNLRRKTMKPPVRALALVLMLAVSAAQAIAQPAPPDAVVTAADYPAQMERAFNKQDLNADGYLSNGILVKEMTDEQLAAMDADGDGRISKAEYIAHAMRQFAQ</sequence>
<dbReference type="Pfam" id="PF13202">
    <property type="entry name" value="EF-hand_5"/>
    <property type="match status" value="1"/>
</dbReference>
<dbReference type="EMBL" id="ADMS01000128">
    <property type="protein sequence ID" value="EFF73074.1"/>
    <property type="molecule type" value="Genomic_DNA"/>
</dbReference>
<dbReference type="PROSITE" id="PS00018">
    <property type="entry name" value="EF_HAND_1"/>
    <property type="match status" value="1"/>
</dbReference>
<comment type="caution">
    <text evidence="3">The sequence shown here is derived from an EMBL/GenBank/DDBJ whole genome shotgun (WGS) entry which is preliminary data.</text>
</comment>
<dbReference type="Proteomes" id="UP000004510">
    <property type="component" value="Unassembled WGS sequence"/>
</dbReference>
<evidence type="ECO:0000259" key="2">
    <source>
        <dbReference type="PROSITE" id="PS50222"/>
    </source>
</evidence>
<dbReference type="HOGENOM" id="CLU_2217227_0_0_4"/>
<dbReference type="PROSITE" id="PS50222">
    <property type="entry name" value="EF_HAND_2"/>
    <property type="match status" value="1"/>
</dbReference>
<dbReference type="InterPro" id="IPR002048">
    <property type="entry name" value="EF_hand_dom"/>
</dbReference>
<organism evidence="3 4">
    <name type="scientific">Achromobacter piechaudii ATCC 43553</name>
    <dbReference type="NCBI Taxonomy" id="742159"/>
    <lineage>
        <taxon>Bacteria</taxon>
        <taxon>Pseudomonadati</taxon>
        <taxon>Pseudomonadota</taxon>
        <taxon>Betaproteobacteria</taxon>
        <taxon>Burkholderiales</taxon>
        <taxon>Alcaligenaceae</taxon>
        <taxon>Achromobacter</taxon>
    </lineage>
</organism>
<evidence type="ECO:0000313" key="3">
    <source>
        <dbReference type="EMBL" id="EFF73074.1"/>
    </source>
</evidence>
<reference evidence="4" key="1">
    <citation type="submission" date="2010-03" db="EMBL/GenBank/DDBJ databases">
        <title>Complete sequence of Mobiluncus curtisii ATCC 43063.</title>
        <authorList>
            <person name="Muzny D."/>
            <person name="Qin X."/>
            <person name="Deng J."/>
            <person name="Jiang H."/>
            <person name="Liu Y."/>
            <person name="Qu J."/>
            <person name="Song X.-Z."/>
            <person name="Zhang L."/>
            <person name="Thornton R."/>
            <person name="Coyle M."/>
            <person name="Francisco L."/>
            <person name="Jackson L."/>
            <person name="Javaid M."/>
            <person name="Korchina V."/>
            <person name="Kovar C."/>
            <person name="Mata R."/>
            <person name="Mathew T."/>
            <person name="Ngo R."/>
            <person name="Nguyen L."/>
            <person name="Nguyen N."/>
            <person name="Okwuonu G."/>
            <person name="Ongeri F."/>
            <person name="Pham C."/>
            <person name="Simmons D."/>
            <person name="Wilczek-Boney K."/>
            <person name="Hale W."/>
            <person name="Jakkamsetti A."/>
            <person name="Pham P."/>
            <person name="Ruth R."/>
            <person name="San Lucas F."/>
            <person name="Warren J."/>
            <person name="Zhang J."/>
            <person name="Zhao Z."/>
            <person name="Zhou C."/>
            <person name="Zhu D."/>
            <person name="Lee S."/>
            <person name="Bess C."/>
            <person name="Blankenburg K."/>
            <person name="Forbes L."/>
            <person name="Fu Q."/>
            <person name="Gubbala S."/>
            <person name="Hirani K."/>
            <person name="Jayaseelan J.C."/>
            <person name="Lara F."/>
            <person name="Munidasa M."/>
            <person name="Palculict T."/>
            <person name="Patil S."/>
            <person name="Pu L.-L."/>
            <person name="Saada N."/>
            <person name="Tang L."/>
            <person name="Weissenberger G."/>
            <person name="Zhu Y."/>
            <person name="Hemphill L."/>
            <person name="Shang Y."/>
            <person name="Youmans B."/>
            <person name="Ayvaz T."/>
            <person name="Ross M."/>
            <person name="Santibanez J."/>
            <person name="Aqrawi P."/>
            <person name="Gross S."/>
            <person name="Joshi V."/>
            <person name="Fowler G."/>
            <person name="Nazareth L."/>
            <person name="Reid J."/>
            <person name="Worley K."/>
            <person name="Petrosino J."/>
            <person name="Highlander S."/>
            <person name="Gibbs R."/>
            <person name="Gibbs R."/>
        </authorList>
    </citation>
    <scope>NUCLEOTIDE SEQUENCE [LARGE SCALE GENOMIC DNA]</scope>
    <source>
        <strain evidence="4">ATCC 43553</strain>
    </source>
</reference>
<dbReference type="OrthoDB" id="8642044at2"/>
<keyword evidence="1" id="KW-0732">Signal</keyword>
<dbReference type="SUPFAM" id="SSF47473">
    <property type="entry name" value="EF-hand"/>
    <property type="match status" value="1"/>
</dbReference>
<feature type="signal peptide" evidence="1">
    <location>
        <begin position="1"/>
        <end position="33"/>
    </location>
</feature>
<accession>D4XJP6</accession>
<name>D4XJP6_9BURK</name>
<dbReference type="AlphaFoldDB" id="D4XJP6"/>
<dbReference type="InterPro" id="IPR018247">
    <property type="entry name" value="EF_Hand_1_Ca_BS"/>
</dbReference>
<dbReference type="PATRIC" id="fig|742159.3.peg.1402"/>
<protein>
    <recommendedName>
        <fullName evidence="2">EF-hand domain-containing protein</fullName>
    </recommendedName>
</protein>
<evidence type="ECO:0000313" key="4">
    <source>
        <dbReference type="Proteomes" id="UP000004510"/>
    </source>
</evidence>
<dbReference type="RefSeq" id="WP_006221849.1">
    <property type="nucleotide sequence ID" value="NZ_GG770409.1"/>
</dbReference>
<proteinExistence type="predicted"/>
<dbReference type="Gene3D" id="1.10.238.10">
    <property type="entry name" value="EF-hand"/>
    <property type="match status" value="1"/>
</dbReference>
<evidence type="ECO:0000256" key="1">
    <source>
        <dbReference type="SAM" id="SignalP"/>
    </source>
</evidence>
<gene>
    <name evidence="3" type="ORF">HMPREF0004_5693</name>
</gene>